<feature type="region of interest" description="Disordered" evidence="4">
    <location>
        <begin position="176"/>
        <end position="199"/>
    </location>
</feature>
<dbReference type="InterPro" id="IPR011990">
    <property type="entry name" value="TPR-like_helical_dom_sf"/>
</dbReference>
<dbReference type="PANTHER" id="PTHR22767:SF2">
    <property type="entry name" value="N(ALPHA)-ACETYLTRANSFERASE 15_16, ISOFORM A"/>
    <property type="match status" value="1"/>
</dbReference>
<reference evidence="5 6" key="1">
    <citation type="submission" date="2022-07" db="EMBL/GenBank/DDBJ databases">
        <title>Genome-wide signatures of adaptation to extreme environments.</title>
        <authorList>
            <person name="Cho C.H."/>
            <person name="Yoon H.S."/>
        </authorList>
    </citation>
    <scope>NUCLEOTIDE SEQUENCE [LARGE SCALE GENOMIC DNA]</scope>
    <source>
        <strain evidence="5 6">108.79 E11</strain>
    </source>
</reference>
<dbReference type="PIRSF" id="PIRSF000422">
    <property type="entry name" value="N-terminal-AcTrfase-A_aux_su"/>
    <property type="match status" value="1"/>
</dbReference>
<feature type="repeat" description="TPR" evidence="3">
    <location>
        <begin position="78"/>
        <end position="111"/>
    </location>
</feature>
<dbReference type="InterPro" id="IPR021183">
    <property type="entry name" value="NatA_aux_su"/>
</dbReference>
<sequence length="896" mass="103879">MVSSSLPSKENSVFKNILKYYETKQYKKALKSADSILKKFPNHGETLALKGLVVAALNRKQEAYDLVRQGLKNDLKSHICWHVYGLLYRGDQDYKEAAKAYLQALKFDPENIQILRDLALLQIQTRDYDGLLVTRRKLVTIKPGIKNHWLGFAVACHLKGEMDIALKVLESFESTLGKSSDAPNSAASEKKKEKGASQEAKVAELEEKYETSETLLYHAMILQEMGSWQTALTYLEENKGRIVDSLSYLEFRANLLVQLLCSQSISSEELDRLYAGEPETCILQLLDMNPDNVEYIQLYETVYRFRKNIHSSNCLEALNELEQRYPYSSSLKRLILQVATEDEFFRRFKSYVCPFLYRGVPSLMTDCKSLYLDNSKVDIIERVLSEFYEKSLNKETTMDQNSTEDGDIPPDATLWCLYFMAQHFDMKGDTEQALSCIRRAIDHTPTLVEAYSLQSKIFKHAGGMLQSLASANEARKLDLADRYLNCQCIKLALRLDMISLAETWMSLFTKEEGVKESQNIYDLQVIWYELECAESHFRLGELPQALKKWKAVERHFQDIYEDQFDFHSYCLRKTTLRAYVRVLRLEDKLLGQKYYIRTAKGLVKLFLKMSELQQRKSEENVTLENLSLSPKNNSNSDKNNKSHKDMNNNRTNSQSSGVGGSGWMEVDPNGESLYESIQDPLGEASKYIHTLERYAGEDIQVQILALDVAMKREKLVLSLKAIVRMSRLVVHKEENNSEDFYLFLVKKLQFAHFLGQHSHNMEQLPLSITSYVKEECHRICEGGKTFESLLMHYWDLYRDTLAFLVYLAELLEQLDILSKYSFVLESLVNRKQMTSNNIIPQRKICERHVLLLERLGISFVEELRSFYRNWYPYSDCFQSPQEIQSTKHMLLEELKK</sequence>
<feature type="compositionally biased region" description="Basic and acidic residues" evidence="4">
    <location>
        <begin position="188"/>
        <end position="199"/>
    </location>
</feature>
<dbReference type="InterPro" id="IPR013105">
    <property type="entry name" value="TPR_2"/>
</dbReference>
<keyword evidence="6" id="KW-1185">Reference proteome</keyword>
<dbReference type="SMART" id="SM00028">
    <property type="entry name" value="TPR"/>
    <property type="match status" value="5"/>
</dbReference>
<evidence type="ECO:0000256" key="1">
    <source>
        <dbReference type="ARBA" id="ARBA00022737"/>
    </source>
</evidence>
<dbReference type="PROSITE" id="PS50005">
    <property type="entry name" value="TPR"/>
    <property type="match status" value="1"/>
</dbReference>
<evidence type="ECO:0000256" key="4">
    <source>
        <dbReference type="SAM" id="MobiDB-lite"/>
    </source>
</evidence>
<dbReference type="InterPro" id="IPR019734">
    <property type="entry name" value="TPR_rpt"/>
</dbReference>
<evidence type="ECO:0000313" key="5">
    <source>
        <dbReference type="EMBL" id="KAK4526325.1"/>
    </source>
</evidence>
<organism evidence="5 6">
    <name type="scientific">Galdieria yellowstonensis</name>
    <dbReference type="NCBI Taxonomy" id="3028027"/>
    <lineage>
        <taxon>Eukaryota</taxon>
        <taxon>Rhodophyta</taxon>
        <taxon>Bangiophyceae</taxon>
        <taxon>Galdieriales</taxon>
        <taxon>Galdieriaceae</taxon>
        <taxon>Galdieria</taxon>
    </lineage>
</organism>
<dbReference type="Pfam" id="PF12569">
    <property type="entry name" value="NatA_aux_su"/>
    <property type="match status" value="1"/>
</dbReference>
<protein>
    <submittedName>
        <fullName evidence="5">Uncharacterized protein</fullName>
    </submittedName>
</protein>
<keyword evidence="2 3" id="KW-0802">TPR repeat</keyword>
<dbReference type="GO" id="GO:0005737">
    <property type="term" value="C:cytoplasm"/>
    <property type="evidence" value="ECO:0007669"/>
    <property type="project" value="TreeGrafter"/>
</dbReference>
<evidence type="ECO:0000256" key="3">
    <source>
        <dbReference type="PROSITE-ProRule" id="PRU00339"/>
    </source>
</evidence>
<dbReference type="Pfam" id="PF07719">
    <property type="entry name" value="TPR_2"/>
    <property type="match status" value="1"/>
</dbReference>
<dbReference type="Proteomes" id="UP001300502">
    <property type="component" value="Unassembled WGS sequence"/>
</dbReference>
<gene>
    <name evidence="5" type="ORF">GAYE_SCF23G4239</name>
</gene>
<proteinExistence type="predicted"/>
<feature type="region of interest" description="Disordered" evidence="4">
    <location>
        <begin position="620"/>
        <end position="662"/>
    </location>
</feature>
<dbReference type="PANTHER" id="PTHR22767">
    <property type="entry name" value="N-TERMINAL ACETYLTRANSFERASE-RELATED"/>
    <property type="match status" value="1"/>
</dbReference>
<name>A0AAV9IG35_9RHOD</name>
<evidence type="ECO:0000313" key="6">
    <source>
        <dbReference type="Proteomes" id="UP001300502"/>
    </source>
</evidence>
<dbReference type="Gene3D" id="1.25.40.1010">
    <property type="match status" value="1"/>
</dbReference>
<dbReference type="Gene3D" id="1.25.40.1040">
    <property type="match status" value="1"/>
</dbReference>
<evidence type="ECO:0000256" key="2">
    <source>
        <dbReference type="ARBA" id="ARBA00022803"/>
    </source>
</evidence>
<dbReference type="AlphaFoldDB" id="A0AAV9IG35"/>
<dbReference type="EMBL" id="JANCYU010000039">
    <property type="protein sequence ID" value="KAK4526325.1"/>
    <property type="molecule type" value="Genomic_DNA"/>
</dbReference>
<keyword evidence="1" id="KW-0677">Repeat</keyword>
<feature type="compositionally biased region" description="Basic and acidic residues" evidence="4">
    <location>
        <begin position="638"/>
        <end position="647"/>
    </location>
</feature>
<feature type="compositionally biased region" description="Low complexity" evidence="4">
    <location>
        <begin position="625"/>
        <end position="637"/>
    </location>
</feature>
<comment type="caution">
    <text evidence="5">The sequence shown here is derived from an EMBL/GenBank/DDBJ whole genome shotgun (WGS) entry which is preliminary data.</text>
</comment>
<accession>A0AAV9IG35</accession>
<dbReference type="SUPFAM" id="SSF48452">
    <property type="entry name" value="TPR-like"/>
    <property type="match status" value="2"/>
</dbReference>